<keyword evidence="2" id="KW-0732">Signal</keyword>
<accession>A0A402DM93</accession>
<keyword evidence="4" id="KW-1185">Reference proteome</keyword>
<organism evidence="3 4">
    <name type="scientific">Cellulomonas biazotea</name>
    <dbReference type="NCBI Taxonomy" id="1709"/>
    <lineage>
        <taxon>Bacteria</taxon>
        <taxon>Bacillati</taxon>
        <taxon>Actinomycetota</taxon>
        <taxon>Actinomycetes</taxon>
        <taxon>Micrococcales</taxon>
        <taxon>Cellulomonadaceae</taxon>
        <taxon>Cellulomonas</taxon>
    </lineage>
</organism>
<dbReference type="EMBL" id="BIMR01000018">
    <property type="protein sequence ID" value="GCE75254.1"/>
    <property type="molecule type" value="Genomic_DNA"/>
</dbReference>
<gene>
    <name evidence="3" type="ORF">CBZ_03100</name>
</gene>
<comment type="caution">
    <text evidence="3">The sequence shown here is derived from an EMBL/GenBank/DDBJ whole genome shotgun (WGS) entry which is preliminary data.</text>
</comment>
<protein>
    <submittedName>
        <fullName evidence="3">Uncharacterized protein</fullName>
    </submittedName>
</protein>
<keyword evidence="1" id="KW-1133">Transmembrane helix</keyword>
<evidence type="ECO:0000256" key="2">
    <source>
        <dbReference type="SAM" id="SignalP"/>
    </source>
</evidence>
<reference evidence="3 4" key="1">
    <citation type="submission" date="2019-01" db="EMBL/GenBank/DDBJ databases">
        <title>Draft genome sequence of Cellulomonas takizawaensis strain TKZ-21.</title>
        <authorList>
            <person name="Yamamura H."/>
            <person name="Hayashi T."/>
            <person name="Hamada M."/>
            <person name="Serisawa Y."/>
            <person name="Matsuyama K."/>
            <person name="Nakagawa Y."/>
            <person name="Otoguro M."/>
            <person name="Yanagida F."/>
            <person name="Hayakawa M."/>
        </authorList>
    </citation>
    <scope>NUCLEOTIDE SEQUENCE [LARGE SCALE GENOMIC DNA]</scope>
    <source>
        <strain evidence="3 4">NBRC12680</strain>
    </source>
</reference>
<name>A0A402DM93_9CELL</name>
<dbReference type="OrthoDB" id="3199549at2"/>
<keyword evidence="1" id="KW-0812">Transmembrane</keyword>
<dbReference type="AlphaFoldDB" id="A0A402DM93"/>
<keyword evidence="1" id="KW-0472">Membrane</keyword>
<dbReference type="InterPro" id="IPR023908">
    <property type="entry name" value="xxxLxxG_rpt"/>
</dbReference>
<evidence type="ECO:0000256" key="1">
    <source>
        <dbReference type="SAM" id="Phobius"/>
    </source>
</evidence>
<feature type="transmembrane region" description="Helical" evidence="1">
    <location>
        <begin position="778"/>
        <end position="798"/>
    </location>
</feature>
<dbReference type="RefSeq" id="WP_130779882.1">
    <property type="nucleotide sequence ID" value="NZ_BIMR01000018.1"/>
</dbReference>
<dbReference type="NCBIfam" id="TIGR03057">
    <property type="entry name" value="xxxLxxG_by_4"/>
    <property type="match status" value="2"/>
</dbReference>
<feature type="chain" id="PRO_5019516915" evidence="2">
    <location>
        <begin position="29"/>
        <end position="803"/>
    </location>
</feature>
<evidence type="ECO:0000313" key="4">
    <source>
        <dbReference type="Proteomes" id="UP000289954"/>
    </source>
</evidence>
<evidence type="ECO:0000313" key="3">
    <source>
        <dbReference type="EMBL" id="GCE75254.1"/>
    </source>
</evidence>
<proteinExistence type="predicted"/>
<sequence>MRRTTTTAAAAVVLVPLLLGTVGSPALAADGGDVTVTNTETVQARLSATGAFQGARVYDQLALTGHGTATVENPVSTKGLRNLDGFGGYSVVDGRLVTTLSVDGERRERTVSTYDKDLPLTVEIAYTLDGQPVQPGAVVGRSGTLGVHYTVTNTTGKTQDVTYDDGTGKEATASAETVVPMIGQLVTVLPSTFTDVRSDEAGMAGDGRGGTRMQFQMTLFPPIGSATAEFGYTAQVRHAVIPKATLTSMPVSPLDYPSFKGGAESYRSGAEKGVTLTGAGMLLDDSVLQLHDGSAQLLAGLLQLRDGAATLSAGLNDSAAPGAARLAAGLNGQASPGAARLAAGLNNQLAPGAQQLAAGLTKDAAPGAAALAQGASQLDSGLAQARAKAPELLGGIAKISAGLADLDAGLVRMSDTVGAAGSDKAPLRAGIAALQASIGTPAAPGRLLGGLQLLQSQTTTSAARAATIAGTATAADATLDAEVVKLRAAADALVDPVQAAELDAIADQIDTANPGAIAGDAAALATTLAGSATLAVQLQCGLNAEPSYCVDAEGKKIQGLVQGLAAVDAGVQTLVGTVQSSIANADPTKPSLRAGVGQLQAGAGLLSSGGNTLAAGLGDLGAGAARLNAGAGTLSNGLATAASGSAALAAGLQDAATGSSTLARGIDTAADGSQDLSDGLATAADGSTRLSDGLADAAEGAPQLVDGTQRLSDEGTSQVVVSGQGTAEDFGVKYAVLSAGAERAQAEGMAYGAPEGAAGATAYSIEIAGADGSGVSSLGRLIAAVVLFSGGIGLATLARRRFA</sequence>
<feature type="signal peptide" evidence="2">
    <location>
        <begin position="1"/>
        <end position="28"/>
    </location>
</feature>
<dbReference type="Proteomes" id="UP000289954">
    <property type="component" value="Unassembled WGS sequence"/>
</dbReference>